<evidence type="ECO:0000256" key="11">
    <source>
        <dbReference type="ARBA" id="ARBA00023295"/>
    </source>
</evidence>
<evidence type="ECO:0000256" key="5">
    <source>
        <dbReference type="ARBA" id="ARBA00022801"/>
    </source>
</evidence>
<dbReference type="GO" id="GO:0006285">
    <property type="term" value="P:base-excision repair, AP site formation"/>
    <property type="evidence" value="ECO:0007669"/>
    <property type="project" value="TreeGrafter"/>
</dbReference>
<keyword evidence="14" id="KW-0540">Nuclease</keyword>
<keyword evidence="9 12" id="KW-0234">DNA repair</keyword>
<dbReference type="EMBL" id="CP001634">
    <property type="protein sequence ID" value="ACR80829.1"/>
    <property type="molecule type" value="Genomic_DNA"/>
</dbReference>
<comment type="catalytic activity">
    <reaction evidence="12">
        <text>2'-deoxyribonucleotide-(2'-deoxyribose 5'-phosphate)-2'-deoxyribonucleotide-DNA = a 3'-end 2'-deoxyribonucleotide-(2,3-dehydro-2,3-deoxyribose 5'-phosphate)-DNA + a 5'-end 5'-phospho-2'-deoxyribonucleoside-DNA + H(+)</text>
        <dbReference type="Rhea" id="RHEA:66592"/>
        <dbReference type="Rhea" id="RHEA-COMP:13180"/>
        <dbReference type="Rhea" id="RHEA-COMP:16897"/>
        <dbReference type="Rhea" id="RHEA-COMP:17067"/>
        <dbReference type="ChEBI" id="CHEBI:15378"/>
        <dbReference type="ChEBI" id="CHEBI:136412"/>
        <dbReference type="ChEBI" id="CHEBI:157695"/>
        <dbReference type="ChEBI" id="CHEBI:167181"/>
        <dbReference type="EC" id="4.2.99.18"/>
    </reaction>
</comment>
<comment type="similarity">
    <text evidence="1 12">Belongs to the Nth/MutY family.</text>
</comment>
<keyword evidence="10 12" id="KW-0456">Lyase</keyword>
<keyword evidence="6 12" id="KW-0408">Iron</keyword>
<evidence type="ECO:0000256" key="8">
    <source>
        <dbReference type="ARBA" id="ARBA00023125"/>
    </source>
</evidence>
<feature type="binding site" evidence="12">
    <location>
        <position position="194"/>
    </location>
    <ligand>
        <name>[4Fe-4S] cluster</name>
        <dbReference type="ChEBI" id="CHEBI:49883"/>
    </ligand>
</feature>
<dbReference type="GO" id="GO:0006289">
    <property type="term" value="P:nucleotide-excision repair"/>
    <property type="evidence" value="ECO:0007669"/>
    <property type="project" value="TreeGrafter"/>
</dbReference>
<dbReference type="GO" id="GO:0051539">
    <property type="term" value="F:4 iron, 4 sulfur cluster binding"/>
    <property type="evidence" value="ECO:0007669"/>
    <property type="project" value="UniProtKB-UniRule"/>
</dbReference>
<evidence type="ECO:0000256" key="1">
    <source>
        <dbReference type="ARBA" id="ARBA00008343"/>
    </source>
</evidence>
<comment type="function">
    <text evidence="12">DNA repair enzyme that has both DNA N-glycosylase activity and AP-lyase activity. The DNA N-glycosylase activity releases various damaged pyrimidines from DNA by cleaving the N-glycosidic bond, leaving an AP (apurinic/apyrimidinic) site. The AP-lyase activity cleaves the phosphodiester bond 3' to the AP site by a beta-elimination, leaving a 3'-terminal unsaturated sugar and a product with a terminal 5'-phosphate.</text>
</comment>
<dbReference type="GO" id="GO:0140078">
    <property type="term" value="F:class I DNA-(apurinic or apyrimidinic site) endonuclease activity"/>
    <property type="evidence" value="ECO:0007669"/>
    <property type="project" value="UniProtKB-EC"/>
</dbReference>
<proteinExistence type="inferred from homology"/>
<keyword evidence="15" id="KW-1185">Reference proteome</keyword>
<keyword evidence="4 12" id="KW-0227">DNA damage</keyword>
<evidence type="ECO:0000259" key="13">
    <source>
        <dbReference type="SMART" id="SM00478"/>
    </source>
</evidence>
<dbReference type="PROSITE" id="PS01155">
    <property type="entry name" value="ENDONUCLEASE_III_2"/>
    <property type="match status" value="1"/>
</dbReference>
<feature type="binding site" evidence="12">
    <location>
        <position position="200"/>
    </location>
    <ligand>
        <name>[4Fe-4S] cluster</name>
        <dbReference type="ChEBI" id="CHEBI:49883"/>
    </ligand>
</feature>
<dbReference type="Pfam" id="PF00633">
    <property type="entry name" value="HHH"/>
    <property type="match status" value="1"/>
</dbReference>
<dbReference type="HOGENOM" id="CLU_012862_3_4_0"/>
<protein>
    <recommendedName>
        <fullName evidence="12">Endonuclease III</fullName>
        <ecNumber evidence="12">4.2.99.18</ecNumber>
    </recommendedName>
    <alternativeName>
        <fullName evidence="12">DNA-(apurinic or apyrimidinic site) lyase</fullName>
    </alternativeName>
</protein>
<evidence type="ECO:0000256" key="10">
    <source>
        <dbReference type="ARBA" id="ARBA00023239"/>
    </source>
</evidence>
<evidence type="ECO:0000256" key="3">
    <source>
        <dbReference type="ARBA" id="ARBA00022723"/>
    </source>
</evidence>
<dbReference type="Gene3D" id="1.10.340.30">
    <property type="entry name" value="Hypothetical protein, domain 2"/>
    <property type="match status" value="1"/>
</dbReference>
<dbReference type="eggNOG" id="COG0177">
    <property type="taxonomic scope" value="Bacteria"/>
</dbReference>
<accession>C5CIP6</accession>
<dbReference type="Proteomes" id="UP000002382">
    <property type="component" value="Chromosome"/>
</dbReference>
<keyword evidence="7 12" id="KW-0411">Iron-sulfur</keyword>
<evidence type="ECO:0000256" key="6">
    <source>
        <dbReference type="ARBA" id="ARBA00023004"/>
    </source>
</evidence>
<dbReference type="STRING" id="521045.Kole_2152"/>
<evidence type="ECO:0000256" key="7">
    <source>
        <dbReference type="ARBA" id="ARBA00023014"/>
    </source>
</evidence>
<dbReference type="InterPro" id="IPR003265">
    <property type="entry name" value="HhH-GPD_domain"/>
</dbReference>
<dbReference type="PIRSF" id="PIRSF001435">
    <property type="entry name" value="Nth"/>
    <property type="match status" value="1"/>
</dbReference>
<evidence type="ECO:0000256" key="4">
    <source>
        <dbReference type="ARBA" id="ARBA00022763"/>
    </source>
</evidence>
<keyword evidence="11 12" id="KW-0326">Glycosidase</keyword>
<dbReference type="SMART" id="SM00525">
    <property type="entry name" value="FES"/>
    <property type="match status" value="1"/>
</dbReference>
<dbReference type="InterPro" id="IPR005759">
    <property type="entry name" value="Nth"/>
</dbReference>
<dbReference type="InterPro" id="IPR023170">
    <property type="entry name" value="HhH_base_excis_C"/>
</dbReference>
<dbReference type="Pfam" id="PF00730">
    <property type="entry name" value="HhH-GPD"/>
    <property type="match status" value="1"/>
</dbReference>
<dbReference type="PANTHER" id="PTHR43286:SF1">
    <property type="entry name" value="ENDONUCLEASE III-LIKE PROTEIN 1"/>
    <property type="match status" value="1"/>
</dbReference>
<keyword evidence="14" id="KW-0255">Endonuclease</keyword>
<dbReference type="Gene3D" id="1.10.1670.10">
    <property type="entry name" value="Helix-hairpin-Helix base-excision DNA repair enzymes (C-terminal)"/>
    <property type="match status" value="1"/>
</dbReference>
<dbReference type="RefSeq" id="WP_015869470.1">
    <property type="nucleotide sequence ID" value="NC_012785.1"/>
</dbReference>
<dbReference type="EC" id="4.2.99.18" evidence="12"/>
<dbReference type="InterPro" id="IPR003651">
    <property type="entry name" value="Endonuclease3_FeS-loop_motif"/>
</dbReference>
<dbReference type="InterPro" id="IPR011257">
    <property type="entry name" value="DNA_glycosylase"/>
</dbReference>
<dbReference type="SMART" id="SM00478">
    <property type="entry name" value="ENDO3c"/>
    <property type="match status" value="1"/>
</dbReference>
<feature type="domain" description="HhH-GPD" evidence="13">
    <location>
        <begin position="35"/>
        <end position="182"/>
    </location>
</feature>
<dbReference type="SUPFAM" id="SSF48150">
    <property type="entry name" value="DNA-glycosylase"/>
    <property type="match status" value="1"/>
</dbReference>
<keyword evidence="8 12" id="KW-0238">DNA-binding</keyword>
<evidence type="ECO:0000256" key="12">
    <source>
        <dbReference type="HAMAP-Rule" id="MF_00942"/>
    </source>
</evidence>
<dbReference type="HAMAP" id="MF_00942">
    <property type="entry name" value="Nth"/>
    <property type="match status" value="1"/>
</dbReference>
<dbReference type="PANTHER" id="PTHR43286">
    <property type="entry name" value="ENDONUCLEASE III-LIKE PROTEIN 1"/>
    <property type="match status" value="1"/>
</dbReference>
<keyword evidence="2 12" id="KW-0004">4Fe-4S</keyword>
<sequence>MNNCKPEVVAAKIIELFPRIHQDSDPYRVLVSTVLSQRTRDENTEVASKKLFSVYPDVFAIAKAKPEDLYNLIKAAGMYRQKAERIVEISKIIVETYNGKVPDTLEELTKLPGVGRKTANIVLNVSFGKAALAVDTHVHRISNRLGWIKTKQPEQSEFELQKILPEELWGPLNGSMVEFGRRVCKPVNPQCNECPINSCCRYFSDVQKKR</sequence>
<dbReference type="GO" id="GO:0046872">
    <property type="term" value="F:metal ion binding"/>
    <property type="evidence" value="ECO:0007669"/>
    <property type="project" value="UniProtKB-KW"/>
</dbReference>
<feature type="binding site" evidence="12">
    <location>
        <position position="184"/>
    </location>
    <ligand>
        <name>[4Fe-4S] cluster</name>
        <dbReference type="ChEBI" id="CHEBI:49883"/>
    </ligand>
</feature>
<evidence type="ECO:0000256" key="9">
    <source>
        <dbReference type="ARBA" id="ARBA00023204"/>
    </source>
</evidence>
<organism evidence="14 15">
    <name type="scientific">Kosmotoga olearia (strain ATCC BAA-1733 / DSM 21960 / TBF 19.5.1)</name>
    <dbReference type="NCBI Taxonomy" id="521045"/>
    <lineage>
        <taxon>Bacteria</taxon>
        <taxon>Thermotogati</taxon>
        <taxon>Thermotogota</taxon>
        <taxon>Thermotogae</taxon>
        <taxon>Kosmotogales</taxon>
        <taxon>Kosmotogaceae</taxon>
        <taxon>Kosmotoga</taxon>
    </lineage>
</organism>
<feature type="binding site" evidence="12">
    <location>
        <position position="191"/>
    </location>
    <ligand>
        <name>[4Fe-4S] cluster</name>
        <dbReference type="ChEBI" id="CHEBI:49883"/>
    </ligand>
</feature>
<keyword evidence="5 12" id="KW-0378">Hydrolase</keyword>
<evidence type="ECO:0000256" key="2">
    <source>
        <dbReference type="ARBA" id="ARBA00022485"/>
    </source>
</evidence>
<dbReference type="KEGG" id="kol:Kole_2152"/>
<dbReference type="FunFam" id="1.10.340.30:FF:000001">
    <property type="entry name" value="Endonuclease III"/>
    <property type="match status" value="1"/>
</dbReference>
<gene>
    <name evidence="12" type="primary">nth</name>
    <name evidence="14" type="ordered locus">Kole_2152</name>
</gene>
<keyword evidence="3 12" id="KW-0479">Metal-binding</keyword>
<dbReference type="InterPro" id="IPR004036">
    <property type="entry name" value="Endonuclease-III-like_CS2"/>
</dbReference>
<dbReference type="AlphaFoldDB" id="C5CIP6"/>
<dbReference type="OrthoDB" id="9800977at2"/>
<reference evidence="14 15" key="1">
    <citation type="submission" date="2009-06" db="EMBL/GenBank/DDBJ databases">
        <title>Complete sequence of Thermotogales bacterium TBF 19.5.1.</title>
        <authorList>
            <consortium name="US DOE Joint Genome Institute"/>
            <person name="Lucas S."/>
            <person name="Copeland A."/>
            <person name="Lapidus A."/>
            <person name="Glavina del Rio T."/>
            <person name="Tice H."/>
            <person name="Bruce D."/>
            <person name="Goodwin L."/>
            <person name="Pitluck S."/>
            <person name="Chertkov O."/>
            <person name="Brettin T."/>
            <person name="Detter J.C."/>
            <person name="Han C."/>
            <person name="Schmutz J."/>
            <person name="Larimer F."/>
            <person name="Land M."/>
            <person name="Hauser L."/>
            <person name="Kyrpides N."/>
            <person name="Ovchinnikova G."/>
            <person name="Noll K."/>
        </authorList>
    </citation>
    <scope>NUCLEOTIDE SEQUENCE [LARGE SCALE GENOMIC DNA]</scope>
    <source>
        <strain evidence="15">ATCC BAA-1733 / DSM 21960 / TBF 19.5.1</strain>
    </source>
</reference>
<dbReference type="NCBIfam" id="TIGR01083">
    <property type="entry name" value="nth"/>
    <property type="match status" value="1"/>
</dbReference>
<name>C5CIP6_KOSOT</name>
<evidence type="ECO:0000313" key="15">
    <source>
        <dbReference type="Proteomes" id="UP000002382"/>
    </source>
</evidence>
<dbReference type="InterPro" id="IPR000445">
    <property type="entry name" value="HhH_motif"/>
</dbReference>
<dbReference type="CDD" id="cd00056">
    <property type="entry name" value="ENDO3c"/>
    <property type="match status" value="1"/>
</dbReference>
<comment type="cofactor">
    <cofactor evidence="12">
        <name>[4Fe-4S] cluster</name>
        <dbReference type="ChEBI" id="CHEBI:49883"/>
    </cofactor>
    <text evidence="12">Binds 1 [4Fe-4S] cluster.</text>
</comment>
<reference evidence="14 15" key="2">
    <citation type="journal article" date="2011" name="J. Bacteriol.">
        <title>Genome Sequence of Kosmotoga olearia Strain TBF 19.5.1, a Thermophilic Bacterium with a Wide Growth Temperature Range, Isolated from the Troll B Oil Platform in the North Sea.</title>
        <authorList>
            <person name="Swithers K.S."/>
            <person name="Dipippo J.L."/>
            <person name="Bruce D.C."/>
            <person name="Detter C."/>
            <person name="Tapia R."/>
            <person name="Han S."/>
            <person name="Goodwin L.A."/>
            <person name="Han J."/>
            <person name="Woyke T."/>
            <person name="Pitluck S."/>
            <person name="Pennacchio L."/>
            <person name="Nolan M."/>
            <person name="Mikhailova N."/>
            <person name="Land M.L."/>
            <person name="Nesbo C.L."/>
            <person name="Gogarten J.P."/>
            <person name="Noll K.M."/>
        </authorList>
    </citation>
    <scope>NUCLEOTIDE SEQUENCE [LARGE SCALE GENOMIC DNA]</scope>
    <source>
        <strain evidence="15">ATCC BAA-1733 / DSM 21960 / TBF 19.5.1</strain>
    </source>
</reference>
<evidence type="ECO:0000313" key="14">
    <source>
        <dbReference type="EMBL" id="ACR80829.1"/>
    </source>
</evidence>
<dbReference type="FunFam" id="1.10.1670.10:FF:000001">
    <property type="entry name" value="Endonuclease III"/>
    <property type="match status" value="1"/>
</dbReference>
<dbReference type="GO" id="GO:0003677">
    <property type="term" value="F:DNA binding"/>
    <property type="evidence" value="ECO:0007669"/>
    <property type="project" value="UniProtKB-UniRule"/>
</dbReference>
<dbReference type="GO" id="GO:0000703">
    <property type="term" value="F:oxidized pyrimidine nucleobase lesion DNA N-glycosylase activity"/>
    <property type="evidence" value="ECO:0007669"/>
    <property type="project" value="TreeGrafter"/>
</dbReference>